<feature type="compositionally biased region" description="Gly residues" evidence="1">
    <location>
        <begin position="127"/>
        <end position="141"/>
    </location>
</feature>
<dbReference type="EMBL" id="BAAASD010000051">
    <property type="protein sequence ID" value="GAA2369586.1"/>
    <property type="molecule type" value="Genomic_DNA"/>
</dbReference>
<sequence length="212" mass="22156">MGRRGPGAGAGDLLHRVLLRGVRLRSLVLGCVVLRDVGVGCLVRGDLLLRGLLLRGLLLRGLLLRYEGLLVRYLLGRALRLRPALRLGLLPRLGPGGRGLLIRGLLVGGLRRRAHRRRRAVGARADPGGGAGARGAPGEGQPGTVARVPQMHGRPGADLHLLDPPALHIRAIGTAVVLDDPTAPAPAHGGMPPGHPGVVQHHVALRIASDPV</sequence>
<comment type="caution">
    <text evidence="2">The sequence shown here is derived from an EMBL/GenBank/DDBJ whole genome shotgun (WGS) entry which is preliminary data.</text>
</comment>
<gene>
    <name evidence="2" type="ORF">GCM10010246_74370</name>
</gene>
<evidence type="ECO:0000256" key="1">
    <source>
        <dbReference type="SAM" id="MobiDB-lite"/>
    </source>
</evidence>
<organism evidence="2 3">
    <name type="scientific">Streptomyces cuspidosporus</name>
    <dbReference type="NCBI Taxonomy" id="66882"/>
    <lineage>
        <taxon>Bacteria</taxon>
        <taxon>Bacillati</taxon>
        <taxon>Actinomycetota</taxon>
        <taxon>Actinomycetes</taxon>
        <taxon>Kitasatosporales</taxon>
        <taxon>Streptomycetaceae</taxon>
        <taxon>Streptomyces</taxon>
    </lineage>
</organism>
<accession>A0ABN3H5C1</accession>
<evidence type="ECO:0000313" key="3">
    <source>
        <dbReference type="Proteomes" id="UP001500253"/>
    </source>
</evidence>
<dbReference type="Proteomes" id="UP001500253">
    <property type="component" value="Unassembled WGS sequence"/>
</dbReference>
<keyword evidence="3" id="KW-1185">Reference proteome</keyword>
<name>A0ABN3H5C1_9ACTN</name>
<feature type="region of interest" description="Disordered" evidence="1">
    <location>
        <begin position="117"/>
        <end position="142"/>
    </location>
</feature>
<evidence type="ECO:0000313" key="2">
    <source>
        <dbReference type="EMBL" id="GAA2369586.1"/>
    </source>
</evidence>
<protein>
    <submittedName>
        <fullName evidence="2">Uncharacterized protein</fullName>
    </submittedName>
</protein>
<proteinExistence type="predicted"/>
<reference evidence="2 3" key="1">
    <citation type="journal article" date="2019" name="Int. J. Syst. Evol. Microbiol.">
        <title>The Global Catalogue of Microorganisms (GCM) 10K type strain sequencing project: providing services to taxonomists for standard genome sequencing and annotation.</title>
        <authorList>
            <consortium name="The Broad Institute Genomics Platform"/>
            <consortium name="The Broad Institute Genome Sequencing Center for Infectious Disease"/>
            <person name="Wu L."/>
            <person name="Ma J."/>
        </authorList>
    </citation>
    <scope>NUCLEOTIDE SEQUENCE [LARGE SCALE GENOMIC DNA]</scope>
    <source>
        <strain evidence="2 3">JCM 4316</strain>
    </source>
</reference>